<dbReference type="GeneID" id="95322172"/>
<evidence type="ECO:0000313" key="1">
    <source>
        <dbReference type="EMBL" id="NMF10240.1"/>
    </source>
</evidence>
<evidence type="ECO:0000313" key="2">
    <source>
        <dbReference type="EMBL" id="QGS33821.1"/>
    </source>
</evidence>
<dbReference type="EMBL" id="JABAGA010000008">
    <property type="protein sequence ID" value="NMF10240.1"/>
    <property type="molecule type" value="Genomic_DNA"/>
</dbReference>
<dbReference type="EMBL" id="CP046322">
    <property type="protein sequence ID" value="QGS33821.1"/>
    <property type="molecule type" value="Genomic_DNA"/>
</dbReference>
<reference evidence="1 4" key="2">
    <citation type="submission" date="2020-04" db="EMBL/GenBank/DDBJ databases">
        <authorList>
            <person name="Hitch T.C.A."/>
            <person name="Wylensek D."/>
            <person name="Clavel T."/>
        </authorList>
    </citation>
    <scope>NUCLEOTIDE SEQUENCE [LARGE SCALE GENOMIC DNA]</scope>
    <source>
        <strain evidence="1 4">BL-383-APC-2I</strain>
    </source>
</reference>
<reference evidence="2 3" key="1">
    <citation type="submission" date="2019-11" db="EMBL/GenBank/DDBJ databases">
        <title>FDA dAtabase for Regulatory Grade micrObial Sequences (FDA-ARGOS): Supporting development and validation of Infectious Disease Dx tests.</title>
        <authorList>
            <person name="Kerrigan L."/>
            <person name="Long C."/>
            <person name="Tallon L."/>
            <person name="Sadzewicz L."/>
            <person name="Vavikolanu K."/>
            <person name="Mehta A."/>
            <person name="Aluvathingal J."/>
            <person name="Nadendla S."/>
            <person name="Yan Y."/>
            <person name="Sichtig H."/>
        </authorList>
    </citation>
    <scope>NUCLEOTIDE SEQUENCE [LARGE SCALE GENOMIC DNA]</scope>
    <source>
        <strain evidence="2 3">FDAARGOS_674</strain>
    </source>
</reference>
<organism evidence="2 3">
    <name type="scientific">Corynebacterium xerosis</name>
    <dbReference type="NCBI Taxonomy" id="1725"/>
    <lineage>
        <taxon>Bacteria</taxon>
        <taxon>Bacillati</taxon>
        <taxon>Actinomycetota</taxon>
        <taxon>Actinomycetes</taxon>
        <taxon>Mycobacteriales</taxon>
        <taxon>Corynebacteriaceae</taxon>
        <taxon>Corynebacterium</taxon>
    </lineage>
</organism>
<protein>
    <submittedName>
        <fullName evidence="2">Uncharacterized protein</fullName>
    </submittedName>
</protein>
<dbReference type="Proteomes" id="UP000426857">
    <property type="component" value="Chromosome"/>
</dbReference>
<dbReference type="Proteomes" id="UP000589552">
    <property type="component" value="Unassembled WGS sequence"/>
</dbReference>
<dbReference type="AlphaFoldDB" id="A0A6B8TLZ7"/>
<sequence length="51" mass="5510">MTAALATPAAHQHDAADSFTFADYVTLFAYDGPRRPEILGSDLVSWVDRAA</sequence>
<evidence type="ECO:0000313" key="3">
    <source>
        <dbReference type="Proteomes" id="UP000426857"/>
    </source>
</evidence>
<evidence type="ECO:0000313" key="4">
    <source>
        <dbReference type="Proteomes" id="UP000589552"/>
    </source>
</evidence>
<proteinExistence type="predicted"/>
<accession>A0A6B8TLZ7</accession>
<name>A0A6B8TLZ7_9CORY</name>
<dbReference type="RefSeq" id="WP_155867459.1">
    <property type="nucleotide sequence ID" value="NZ_CP032788.1"/>
</dbReference>
<dbReference type="KEGG" id="cxe:FOB82_01510"/>
<gene>
    <name evidence="2" type="ORF">FOB82_01510</name>
    <name evidence="1" type="ORF">HF852_11645</name>
</gene>